<organism evidence="1">
    <name type="scientific">marine sediment metagenome</name>
    <dbReference type="NCBI Taxonomy" id="412755"/>
    <lineage>
        <taxon>unclassified sequences</taxon>
        <taxon>metagenomes</taxon>
        <taxon>ecological metagenomes</taxon>
    </lineage>
</organism>
<reference evidence="1" key="1">
    <citation type="journal article" date="2014" name="Front. Microbiol.">
        <title>High frequency of phylogenetically diverse reductive dehalogenase-homologous genes in deep subseafloor sedimentary metagenomes.</title>
        <authorList>
            <person name="Kawai M."/>
            <person name="Futagami T."/>
            <person name="Toyoda A."/>
            <person name="Takaki Y."/>
            <person name="Nishi S."/>
            <person name="Hori S."/>
            <person name="Arai W."/>
            <person name="Tsubouchi T."/>
            <person name="Morono Y."/>
            <person name="Uchiyama I."/>
            <person name="Ito T."/>
            <person name="Fujiyama A."/>
            <person name="Inagaki F."/>
            <person name="Takami H."/>
        </authorList>
    </citation>
    <scope>NUCLEOTIDE SEQUENCE</scope>
    <source>
        <strain evidence="1">Expedition CK06-06</strain>
    </source>
</reference>
<name>X1CVK6_9ZZZZ</name>
<evidence type="ECO:0000313" key="1">
    <source>
        <dbReference type="EMBL" id="GAH11867.1"/>
    </source>
</evidence>
<comment type="caution">
    <text evidence="1">The sequence shown here is derived from an EMBL/GenBank/DDBJ whole genome shotgun (WGS) entry which is preliminary data.</text>
</comment>
<protein>
    <submittedName>
        <fullName evidence="1">Uncharacterized protein</fullName>
    </submittedName>
</protein>
<dbReference type="AlphaFoldDB" id="X1CVK6"/>
<dbReference type="EMBL" id="BART01033859">
    <property type="protein sequence ID" value="GAH11867.1"/>
    <property type="molecule type" value="Genomic_DNA"/>
</dbReference>
<accession>X1CVK6</accession>
<sequence>MIINAHAHLVCKEIYADAFWDGIAYVFSKAFGMPIEDVYKN</sequence>
<gene>
    <name evidence="1" type="ORF">S01H4_58039</name>
</gene>
<feature type="non-terminal residue" evidence="1">
    <location>
        <position position="41"/>
    </location>
</feature>
<proteinExistence type="predicted"/>